<sequence>MLLSPGSAEKVSKIRVKNREPVPSYRMDRNDDEIDAMMCRCDFTRISRLVFDLHVWTPLCHEMNIKAAHLNFRPDVVSLLVGEKILRVYFEPAGMHVCALGHRRRFIYCPSSPANSTTGHKALKRCQTRFPSRVNNGGMDGMTTTHKQIESDETCQPRMAERARDRFVTRGVMSDGEGDSSDNLDRDDSSDDGDLDDGVGNDHQLKRQDGGDMEQEMQVHQALLRQAEAAAHMQNLMQSQLGLSIGSGFPNLSNFPGLPGMAGLGGLHPDLQAQLQAHIQALSGQGGGGGGGGQQGTGNGTSNGHGSSSGNESQSPPAGMGPPKTSSPLSGLNNASQNSLLSLANSSHHSLTTPASSPYNNKQRHHSNAAISPRRGGNGQHHHHHHSKDSKDDLDQDSMDGSSSPSPPASMLASIAAAASALRSPSGGLLPPSSAASHHPYLASAFSNALGGLSALTSGLSVGGSNGGAHGSAHGGQHPPLTPSPSSDSPQQTDAPRGAPNSSQQSWTFEEQFKQGVGEGGVCPSSFTKSRLSREN</sequence>
<feature type="compositionally biased region" description="Gly residues" evidence="1">
    <location>
        <begin position="284"/>
        <end position="303"/>
    </location>
</feature>
<proteinExistence type="predicted"/>
<name>E9GUX3_DAPPU</name>
<feature type="compositionally biased region" description="Gly residues" evidence="1">
    <location>
        <begin position="464"/>
        <end position="474"/>
    </location>
</feature>
<dbReference type="EMBL" id="GL732567">
    <property type="protein sequence ID" value="EFX76715.1"/>
    <property type="molecule type" value="Genomic_DNA"/>
</dbReference>
<feature type="compositionally biased region" description="Polar residues" evidence="1">
    <location>
        <begin position="500"/>
        <end position="509"/>
    </location>
</feature>
<accession>E9GUX3</accession>
<feature type="compositionally biased region" description="Acidic residues" evidence="1">
    <location>
        <begin position="188"/>
        <end position="199"/>
    </location>
</feature>
<dbReference type="KEGG" id="dpx:DAPPUDRAFT_248641"/>
<evidence type="ECO:0000256" key="1">
    <source>
        <dbReference type="SAM" id="MobiDB-lite"/>
    </source>
</evidence>
<organism evidence="2 3">
    <name type="scientific">Daphnia pulex</name>
    <name type="common">Water flea</name>
    <dbReference type="NCBI Taxonomy" id="6669"/>
    <lineage>
        <taxon>Eukaryota</taxon>
        <taxon>Metazoa</taxon>
        <taxon>Ecdysozoa</taxon>
        <taxon>Arthropoda</taxon>
        <taxon>Crustacea</taxon>
        <taxon>Branchiopoda</taxon>
        <taxon>Diplostraca</taxon>
        <taxon>Cladocera</taxon>
        <taxon>Anomopoda</taxon>
        <taxon>Daphniidae</taxon>
        <taxon>Daphnia</taxon>
    </lineage>
</organism>
<evidence type="ECO:0000313" key="2">
    <source>
        <dbReference type="EMBL" id="EFX76715.1"/>
    </source>
</evidence>
<feature type="region of interest" description="Disordered" evidence="1">
    <location>
        <begin position="282"/>
        <end position="412"/>
    </location>
</feature>
<protein>
    <submittedName>
        <fullName evidence="2">Uncharacterized protein</fullName>
    </submittedName>
</protein>
<dbReference type="AlphaFoldDB" id="E9GUX3"/>
<feature type="region of interest" description="Disordered" evidence="1">
    <location>
        <begin position="147"/>
        <end position="218"/>
    </location>
</feature>
<reference evidence="2 3" key="1">
    <citation type="journal article" date="2011" name="Science">
        <title>The ecoresponsive genome of Daphnia pulex.</title>
        <authorList>
            <person name="Colbourne J.K."/>
            <person name="Pfrender M.E."/>
            <person name="Gilbert D."/>
            <person name="Thomas W.K."/>
            <person name="Tucker A."/>
            <person name="Oakley T.H."/>
            <person name="Tokishita S."/>
            <person name="Aerts A."/>
            <person name="Arnold G.J."/>
            <person name="Basu M.K."/>
            <person name="Bauer D.J."/>
            <person name="Caceres C.E."/>
            <person name="Carmel L."/>
            <person name="Casola C."/>
            <person name="Choi J.H."/>
            <person name="Detter J.C."/>
            <person name="Dong Q."/>
            <person name="Dusheyko S."/>
            <person name="Eads B.D."/>
            <person name="Frohlich T."/>
            <person name="Geiler-Samerotte K.A."/>
            <person name="Gerlach D."/>
            <person name="Hatcher P."/>
            <person name="Jogdeo S."/>
            <person name="Krijgsveld J."/>
            <person name="Kriventseva E.V."/>
            <person name="Kultz D."/>
            <person name="Laforsch C."/>
            <person name="Lindquist E."/>
            <person name="Lopez J."/>
            <person name="Manak J.R."/>
            <person name="Muller J."/>
            <person name="Pangilinan J."/>
            <person name="Patwardhan R.P."/>
            <person name="Pitluck S."/>
            <person name="Pritham E.J."/>
            <person name="Rechtsteiner A."/>
            <person name="Rho M."/>
            <person name="Rogozin I.B."/>
            <person name="Sakarya O."/>
            <person name="Salamov A."/>
            <person name="Schaack S."/>
            <person name="Shapiro H."/>
            <person name="Shiga Y."/>
            <person name="Skalitzky C."/>
            <person name="Smith Z."/>
            <person name="Souvorov A."/>
            <person name="Sung W."/>
            <person name="Tang Z."/>
            <person name="Tsuchiya D."/>
            <person name="Tu H."/>
            <person name="Vos H."/>
            <person name="Wang M."/>
            <person name="Wolf Y.I."/>
            <person name="Yamagata H."/>
            <person name="Yamada T."/>
            <person name="Ye Y."/>
            <person name="Shaw J.R."/>
            <person name="Andrews J."/>
            <person name="Crease T.J."/>
            <person name="Tang H."/>
            <person name="Lucas S.M."/>
            <person name="Robertson H.M."/>
            <person name="Bork P."/>
            <person name="Koonin E.V."/>
            <person name="Zdobnov E.M."/>
            <person name="Grigoriev I.V."/>
            <person name="Lynch M."/>
            <person name="Boore J.L."/>
        </authorList>
    </citation>
    <scope>NUCLEOTIDE SEQUENCE [LARGE SCALE GENOMIC DNA]</scope>
</reference>
<dbReference type="HOGENOM" id="CLU_508320_0_0_1"/>
<evidence type="ECO:0000313" key="3">
    <source>
        <dbReference type="Proteomes" id="UP000000305"/>
    </source>
</evidence>
<feature type="region of interest" description="Disordered" evidence="1">
    <location>
        <begin position="464"/>
        <end position="536"/>
    </location>
</feature>
<feature type="compositionally biased region" description="Low complexity" evidence="1">
    <location>
        <begin position="484"/>
        <end position="496"/>
    </location>
</feature>
<dbReference type="Proteomes" id="UP000000305">
    <property type="component" value="Unassembled WGS sequence"/>
</dbReference>
<feature type="compositionally biased region" description="Low complexity" evidence="1">
    <location>
        <begin position="399"/>
        <end position="412"/>
    </location>
</feature>
<keyword evidence="3" id="KW-1185">Reference proteome</keyword>
<gene>
    <name evidence="2" type="ORF">DAPPUDRAFT_248641</name>
</gene>
<feature type="compositionally biased region" description="Basic and acidic residues" evidence="1">
    <location>
        <begin position="159"/>
        <end position="168"/>
    </location>
</feature>
<feature type="compositionally biased region" description="Low complexity" evidence="1">
    <location>
        <begin position="304"/>
        <end position="315"/>
    </location>
</feature>
<dbReference type="InParanoid" id="E9GUX3"/>
<dbReference type="OrthoDB" id="10633034at2759"/>
<feature type="compositionally biased region" description="Polar residues" evidence="1">
    <location>
        <begin position="352"/>
        <end position="361"/>
    </location>
</feature>
<feature type="compositionally biased region" description="Low complexity" evidence="1">
    <location>
        <begin position="329"/>
        <end position="351"/>
    </location>
</feature>